<dbReference type="RefSeq" id="WP_084674362.1">
    <property type="nucleotide sequence ID" value="NZ_LT906467.1"/>
</dbReference>
<proteinExistence type="predicted"/>
<dbReference type="SUPFAM" id="SSF52540">
    <property type="entry name" value="P-loop containing nucleoside triphosphate hydrolases"/>
    <property type="match status" value="1"/>
</dbReference>
<dbReference type="PANTHER" id="PTHR34301:SF8">
    <property type="entry name" value="ATPASE DOMAIN-CONTAINING PROTEIN"/>
    <property type="match status" value="1"/>
</dbReference>
<dbReference type="Pfam" id="PF13191">
    <property type="entry name" value="AAA_16"/>
    <property type="match status" value="1"/>
</dbReference>
<feature type="region of interest" description="Disordered" evidence="1">
    <location>
        <begin position="1"/>
        <end position="20"/>
    </location>
</feature>
<dbReference type="AlphaFoldDB" id="A0A240AQQ1"/>
<dbReference type="InterPro" id="IPR027417">
    <property type="entry name" value="P-loop_NTPase"/>
</dbReference>
<feature type="domain" description="Orc1-like AAA ATPase" evidence="2">
    <location>
        <begin position="23"/>
        <end position="168"/>
    </location>
</feature>
<dbReference type="EMBL" id="LT906467">
    <property type="protein sequence ID" value="SNV85163.1"/>
    <property type="molecule type" value="Genomic_DNA"/>
</dbReference>
<gene>
    <name evidence="3" type="ORF">SAMEA4535761_02260</name>
</gene>
<accession>A0A240AQQ1</accession>
<evidence type="ECO:0000313" key="3">
    <source>
        <dbReference type="EMBL" id="SNV85163.1"/>
    </source>
</evidence>
<sequence length="398" mass="44375">MPQLPRRPRNPYTATMGKTPPVVAGRDSYVQDFAEALYDGPGTHERISIVTGPRGIGKTVLLNEFEEAARQQSWIVISETTTEHFNERLRDTLIRKMREAQPDNTRLSSINLPFGWGGLSFDRATEQAPPPSLRSTLEECFALLEQLDQQRGQAPTGILITLDELHYAHMRDIIEFGTTMQHMIREDREIAVAMAGIPGAVKPLLAANEGRNPVTFLRRANRIEMGLVPLADVADALEAPAREVDIAWTPEALKLGTEATGGYPFMIQLVGQHAFRSAREGVIDESAVRAGIVTARRKLGELVHEPSLADLSDVDRTFLTAMSQDDGPSRMADIAERMGVDTQYAGTYRRRLIEAEMIRPTGRGFVDYELPYIREYLRDHPAADAMEQLSFPSENHKA</sequence>
<dbReference type="PANTHER" id="PTHR34301">
    <property type="entry name" value="DNA-BINDING PROTEIN-RELATED"/>
    <property type="match status" value="1"/>
</dbReference>
<name>A0A240AQQ1_9CORY</name>
<reference evidence="3 4" key="1">
    <citation type="submission" date="2017-06" db="EMBL/GenBank/DDBJ databases">
        <authorList>
            <consortium name="Pathogen Informatics"/>
        </authorList>
    </citation>
    <scope>NUCLEOTIDE SEQUENCE [LARGE SCALE GENOMIC DNA]</scope>
    <source>
        <strain evidence="3 4">NCTC13015</strain>
    </source>
</reference>
<protein>
    <submittedName>
        <fullName evidence="3">ATPase</fullName>
    </submittedName>
</protein>
<dbReference type="Proteomes" id="UP000215374">
    <property type="component" value="Chromosome 1"/>
</dbReference>
<dbReference type="OrthoDB" id="2020141at2"/>
<dbReference type="InterPro" id="IPR041664">
    <property type="entry name" value="AAA_16"/>
</dbReference>
<dbReference type="Gene3D" id="3.40.50.300">
    <property type="entry name" value="P-loop containing nucleotide triphosphate hydrolases"/>
    <property type="match status" value="1"/>
</dbReference>
<evidence type="ECO:0000313" key="4">
    <source>
        <dbReference type="Proteomes" id="UP000215374"/>
    </source>
</evidence>
<evidence type="ECO:0000256" key="1">
    <source>
        <dbReference type="SAM" id="MobiDB-lite"/>
    </source>
</evidence>
<evidence type="ECO:0000259" key="2">
    <source>
        <dbReference type="Pfam" id="PF13191"/>
    </source>
</evidence>
<organism evidence="3 4">
    <name type="scientific">Corynebacterium imitans</name>
    <dbReference type="NCBI Taxonomy" id="156978"/>
    <lineage>
        <taxon>Bacteria</taxon>
        <taxon>Bacillati</taxon>
        <taxon>Actinomycetota</taxon>
        <taxon>Actinomycetes</taxon>
        <taxon>Mycobacteriales</taxon>
        <taxon>Corynebacteriaceae</taxon>
        <taxon>Corynebacterium</taxon>
    </lineage>
</organism>